<dbReference type="HOGENOM" id="CLU_2146167_0_0_1"/>
<sequence>MDPDIRPPPPTYPKGIPGNILMFDGLAIESKCRYCPRRGHVMGLCREHSSNVDTKVTDRESVEKIRTFRNSPSSISLAGGAPDYIRFRPFVVSNRIIRSEMMIFDTDRRVNE</sequence>
<reference evidence="1 2" key="1">
    <citation type="submission" date="2014-04" db="EMBL/GenBank/DDBJ databases">
        <authorList>
            <consortium name="DOE Joint Genome Institute"/>
            <person name="Kuo A."/>
            <person name="Gay G."/>
            <person name="Dore J."/>
            <person name="Kohler A."/>
            <person name="Nagy L.G."/>
            <person name="Floudas D."/>
            <person name="Copeland A."/>
            <person name="Barry K.W."/>
            <person name="Cichocki N."/>
            <person name="Veneault-Fourrey C."/>
            <person name="LaButti K."/>
            <person name="Lindquist E.A."/>
            <person name="Lipzen A."/>
            <person name="Lundell T."/>
            <person name="Morin E."/>
            <person name="Murat C."/>
            <person name="Sun H."/>
            <person name="Tunlid A."/>
            <person name="Henrissat B."/>
            <person name="Grigoriev I.V."/>
            <person name="Hibbett D.S."/>
            <person name="Martin F."/>
            <person name="Nordberg H.P."/>
            <person name="Cantor M.N."/>
            <person name="Hua S.X."/>
        </authorList>
    </citation>
    <scope>NUCLEOTIDE SEQUENCE [LARGE SCALE GENOMIC DNA]</scope>
    <source>
        <strain evidence="2">h7</strain>
    </source>
</reference>
<dbReference type="OrthoDB" id="3048541at2759"/>
<name>A0A0C3C6K3_HEBCY</name>
<gene>
    <name evidence="1" type="ORF">M413DRAFT_447174</name>
</gene>
<proteinExistence type="predicted"/>
<dbReference type="EMBL" id="KN831786">
    <property type="protein sequence ID" value="KIM39216.1"/>
    <property type="molecule type" value="Genomic_DNA"/>
</dbReference>
<evidence type="ECO:0000313" key="2">
    <source>
        <dbReference type="Proteomes" id="UP000053424"/>
    </source>
</evidence>
<protein>
    <submittedName>
        <fullName evidence="1">Uncharacterized protein</fullName>
    </submittedName>
</protein>
<dbReference type="AlphaFoldDB" id="A0A0C3C6K3"/>
<organism evidence="1 2">
    <name type="scientific">Hebeloma cylindrosporum</name>
    <dbReference type="NCBI Taxonomy" id="76867"/>
    <lineage>
        <taxon>Eukaryota</taxon>
        <taxon>Fungi</taxon>
        <taxon>Dikarya</taxon>
        <taxon>Basidiomycota</taxon>
        <taxon>Agaricomycotina</taxon>
        <taxon>Agaricomycetes</taxon>
        <taxon>Agaricomycetidae</taxon>
        <taxon>Agaricales</taxon>
        <taxon>Agaricineae</taxon>
        <taxon>Hymenogastraceae</taxon>
        <taxon>Hebeloma</taxon>
    </lineage>
</organism>
<accession>A0A0C3C6K3</accession>
<reference evidence="2" key="2">
    <citation type="submission" date="2015-01" db="EMBL/GenBank/DDBJ databases">
        <title>Evolutionary Origins and Diversification of the Mycorrhizal Mutualists.</title>
        <authorList>
            <consortium name="DOE Joint Genome Institute"/>
            <consortium name="Mycorrhizal Genomics Consortium"/>
            <person name="Kohler A."/>
            <person name="Kuo A."/>
            <person name="Nagy L.G."/>
            <person name="Floudas D."/>
            <person name="Copeland A."/>
            <person name="Barry K.W."/>
            <person name="Cichocki N."/>
            <person name="Veneault-Fourrey C."/>
            <person name="LaButti K."/>
            <person name="Lindquist E.A."/>
            <person name="Lipzen A."/>
            <person name="Lundell T."/>
            <person name="Morin E."/>
            <person name="Murat C."/>
            <person name="Riley R."/>
            <person name="Ohm R."/>
            <person name="Sun H."/>
            <person name="Tunlid A."/>
            <person name="Henrissat B."/>
            <person name="Grigoriev I.V."/>
            <person name="Hibbett D.S."/>
            <person name="Martin F."/>
        </authorList>
    </citation>
    <scope>NUCLEOTIDE SEQUENCE [LARGE SCALE GENOMIC DNA]</scope>
    <source>
        <strain evidence="2">h7</strain>
    </source>
</reference>
<keyword evidence="2" id="KW-1185">Reference proteome</keyword>
<evidence type="ECO:0000313" key="1">
    <source>
        <dbReference type="EMBL" id="KIM39216.1"/>
    </source>
</evidence>
<dbReference type="Proteomes" id="UP000053424">
    <property type="component" value="Unassembled WGS sequence"/>
</dbReference>